<dbReference type="EMBL" id="MN739613">
    <property type="protein sequence ID" value="QHT15663.1"/>
    <property type="molecule type" value="Genomic_DNA"/>
</dbReference>
<dbReference type="AlphaFoldDB" id="A0A6C0DGM5"/>
<evidence type="ECO:0000259" key="1">
    <source>
        <dbReference type="Pfam" id="PF21897"/>
    </source>
</evidence>
<feature type="domain" description="DUF6919" evidence="1">
    <location>
        <begin position="35"/>
        <end position="123"/>
    </location>
</feature>
<dbReference type="InterPro" id="IPR054212">
    <property type="entry name" value="DUF6919"/>
</dbReference>
<evidence type="ECO:0000313" key="2">
    <source>
        <dbReference type="EMBL" id="QHT15663.1"/>
    </source>
</evidence>
<name>A0A6C0DGM5_9ZZZZ</name>
<organism evidence="2">
    <name type="scientific">viral metagenome</name>
    <dbReference type="NCBI Taxonomy" id="1070528"/>
    <lineage>
        <taxon>unclassified sequences</taxon>
        <taxon>metagenomes</taxon>
        <taxon>organismal metagenomes</taxon>
    </lineage>
</organism>
<protein>
    <recommendedName>
        <fullName evidence="1">DUF6919 domain-containing protein</fullName>
    </recommendedName>
</protein>
<reference evidence="2" key="1">
    <citation type="journal article" date="2020" name="Nature">
        <title>Giant virus diversity and host interactions through global metagenomics.</title>
        <authorList>
            <person name="Schulz F."/>
            <person name="Roux S."/>
            <person name="Paez-Espino D."/>
            <person name="Jungbluth S."/>
            <person name="Walsh D.A."/>
            <person name="Denef V.J."/>
            <person name="McMahon K.D."/>
            <person name="Konstantinidis K.T."/>
            <person name="Eloe-Fadrosh E.A."/>
            <person name="Kyrpides N.C."/>
            <person name="Woyke T."/>
        </authorList>
    </citation>
    <scope>NUCLEOTIDE SEQUENCE</scope>
    <source>
        <strain evidence="2">GVMAG-M-3300023174-176</strain>
    </source>
</reference>
<accession>A0A6C0DGM5</accession>
<proteinExistence type="predicted"/>
<sequence length="183" mass="20721">MKFSDVKKRAVAKFDSPEFIERIRSEDPTMIKQLPILKEINRLGFITTESQAGRSSKGSDYQLIERAYVCGFMLEKDAVKFIRDIGMITDKNSVYVPLAGDDIHIPGSLDVPLTLQIKNGKTEVVTHTSMAMPKGWHEMFRKAIGLNKSEKAVYIVCWDTHWKRLASSKSGLFTDVLKVLNLL</sequence>
<dbReference type="Pfam" id="PF21897">
    <property type="entry name" value="DUF6919"/>
    <property type="match status" value="1"/>
</dbReference>